<gene>
    <name evidence="1" type="ORF">QYS47_07450</name>
    <name evidence="2" type="ORF">QYS48_11315</name>
</gene>
<dbReference type="AlphaFoldDB" id="A0AA49GGK7"/>
<dbReference type="EMBL" id="CP129968">
    <property type="protein sequence ID" value="WKK81994.1"/>
    <property type="molecule type" value="Genomic_DNA"/>
</dbReference>
<dbReference type="KEGG" id="marp:QYS47_07450"/>
<organism evidence="1">
    <name type="scientific">Marivirga arenosa</name>
    <dbReference type="NCBI Taxonomy" id="3059076"/>
    <lineage>
        <taxon>Bacteria</taxon>
        <taxon>Pseudomonadati</taxon>
        <taxon>Bacteroidota</taxon>
        <taxon>Cytophagia</taxon>
        <taxon>Cytophagales</taxon>
        <taxon>Marivirgaceae</taxon>
        <taxon>Marivirga</taxon>
    </lineage>
</organism>
<dbReference type="EMBL" id="CP129970">
    <property type="protein sequence ID" value="WKK87309.2"/>
    <property type="molecule type" value="Genomic_DNA"/>
</dbReference>
<evidence type="ECO:0000313" key="1">
    <source>
        <dbReference type="EMBL" id="WKK81994.1"/>
    </source>
</evidence>
<keyword evidence="3" id="KW-1185">Reference proteome</keyword>
<evidence type="ECO:0000313" key="2">
    <source>
        <dbReference type="EMBL" id="WKK87309.2"/>
    </source>
</evidence>
<reference evidence="1 3" key="1">
    <citation type="submission" date="2023-08" db="EMBL/GenBank/DDBJ databases">
        <title>Comparative genomics and taxonomic characterization of three novel marine species of genus Marivirga.</title>
        <authorList>
            <person name="Muhammad N."/>
            <person name="Kim S.-G."/>
        </authorList>
    </citation>
    <scope>NUCLEOTIDE SEQUENCE</scope>
    <source>
        <strain evidence="2 3">ABR2-2</strain>
        <strain evidence="1">BKB1-2</strain>
    </source>
</reference>
<sequence length="144" mass="16388">MEKSKIFFENDSACVYYDENLDALFLQYKSKVKTMDEFILINGSVVQAFKQLNTTNLIADIRKMGIISLDAQDWVLNNLFPPVLEHLNGKKLFHAQLLDPSEIMSKVAASNLRKKTSAIGFTIEQFGDEQSLIEKLQSLKKPMV</sequence>
<name>A0AA49GGK7_9BACT</name>
<proteinExistence type="predicted"/>
<accession>A0AA49GGN2</accession>
<evidence type="ECO:0000313" key="3">
    <source>
        <dbReference type="Proteomes" id="UP001244443"/>
    </source>
</evidence>
<protein>
    <submittedName>
        <fullName evidence="1">Uncharacterized protein</fullName>
    </submittedName>
</protein>
<dbReference type="Proteomes" id="UP001244443">
    <property type="component" value="Chromosome"/>
</dbReference>
<accession>A0AA49GGK7</accession>
<dbReference type="Proteomes" id="UP001232019">
    <property type="component" value="Chromosome"/>
</dbReference>
<dbReference type="RefSeq" id="WP_302127543.1">
    <property type="nucleotide sequence ID" value="NZ_CP129968.2"/>
</dbReference>